<dbReference type="InterPro" id="IPR019557">
    <property type="entry name" value="AminoTfrase-like_pln_mobile"/>
</dbReference>
<organism evidence="2 3">
    <name type="scientific">Rhamnella rubrinervis</name>
    <dbReference type="NCBI Taxonomy" id="2594499"/>
    <lineage>
        <taxon>Eukaryota</taxon>
        <taxon>Viridiplantae</taxon>
        <taxon>Streptophyta</taxon>
        <taxon>Embryophyta</taxon>
        <taxon>Tracheophyta</taxon>
        <taxon>Spermatophyta</taxon>
        <taxon>Magnoliopsida</taxon>
        <taxon>eudicotyledons</taxon>
        <taxon>Gunneridae</taxon>
        <taxon>Pentapetalae</taxon>
        <taxon>rosids</taxon>
        <taxon>fabids</taxon>
        <taxon>Rosales</taxon>
        <taxon>Rhamnaceae</taxon>
        <taxon>rhamnoid group</taxon>
        <taxon>Rhamneae</taxon>
        <taxon>Rhamnella</taxon>
    </lineage>
</organism>
<dbReference type="AlphaFoldDB" id="A0A8K0HKX5"/>
<feature type="domain" description="Aminotransferase-like plant mobile" evidence="1">
    <location>
        <begin position="133"/>
        <end position="382"/>
    </location>
</feature>
<dbReference type="InterPro" id="IPR044824">
    <property type="entry name" value="MAIN-like"/>
</dbReference>
<dbReference type="GO" id="GO:0010073">
    <property type="term" value="P:meristem maintenance"/>
    <property type="evidence" value="ECO:0007669"/>
    <property type="project" value="InterPro"/>
</dbReference>
<keyword evidence="3" id="KW-1185">Reference proteome</keyword>
<dbReference type="EMBL" id="VOIH02000002">
    <property type="protein sequence ID" value="KAF3453493.1"/>
    <property type="molecule type" value="Genomic_DNA"/>
</dbReference>
<evidence type="ECO:0000313" key="3">
    <source>
        <dbReference type="Proteomes" id="UP000796880"/>
    </source>
</evidence>
<evidence type="ECO:0000259" key="1">
    <source>
        <dbReference type="Pfam" id="PF10536"/>
    </source>
</evidence>
<sequence length="599" mass="67766">MVEPSETIFEEREELMFSPFGGKSNLRIAHFLRPLVSIAEPLPKLSLPSPPVVPITSSASRVQFKGWQRPQKKWRTWIESLHSKYHSVWKKGGIYEAIMGSKYHFHKHTDLVVALAEKWRLLGFGRLCFMPYTEMVDFANELLEARKVAASRNALIASHYSWLNHFMGSGGELEHLAFLSLWLSKFVFPSNSNYLIEKRVFNTAIRLAKGTRLALAPAVLSSIYGELGLLNQKLLDSTRLQKDEEVLNMFAPFQLVQLWAWERFPVLRPNPNPISNGEPRSARWHKLKYVNFDQNIRSAIECAGECFQWRPYAMAVKNWLPPKFYQDKEQWVSVDSSLDKELESFVRCLRVSMLVGLDYIQEYLPHRVAMQFGMDQDIPACVPIIKLRMPNLHGKAIIVVEAISIGKEEDDLAFPPGSSQKCYQIEVNRADNNVSVSPGFSQEYQKLEVKASSEGNENYVSGSLGKPNKEENTSDFGFNSLSASKCQNVSGLVSADNPAYNMDLVMKPAAKMMQRIGTIAGQENAVSDTIESEEGHLTSTRVSIGDLNGINSRFSTLKMLEVDLEARISRLEGALDELKAERLAHKFDKKTAKDGVYDM</sequence>
<dbReference type="OrthoDB" id="1572276at2759"/>
<dbReference type="Proteomes" id="UP000796880">
    <property type="component" value="Unassembled WGS sequence"/>
</dbReference>
<dbReference type="PANTHER" id="PTHR46033:SF80">
    <property type="entry name" value="PROTEIN MAIN-LIKE 2-LIKE"/>
    <property type="match status" value="1"/>
</dbReference>
<proteinExistence type="predicted"/>
<name>A0A8K0HKX5_9ROSA</name>
<evidence type="ECO:0000313" key="2">
    <source>
        <dbReference type="EMBL" id="KAF3453493.1"/>
    </source>
</evidence>
<protein>
    <recommendedName>
        <fullName evidence="1">Aminotransferase-like plant mobile domain-containing protein</fullName>
    </recommendedName>
</protein>
<comment type="caution">
    <text evidence="2">The sequence shown here is derived from an EMBL/GenBank/DDBJ whole genome shotgun (WGS) entry which is preliminary data.</text>
</comment>
<dbReference type="PANTHER" id="PTHR46033">
    <property type="entry name" value="PROTEIN MAIN-LIKE 2"/>
    <property type="match status" value="1"/>
</dbReference>
<gene>
    <name evidence="2" type="ORF">FNV43_RR03933</name>
</gene>
<dbReference type="Pfam" id="PF10536">
    <property type="entry name" value="PMD"/>
    <property type="match status" value="1"/>
</dbReference>
<accession>A0A8K0HKX5</accession>
<reference evidence="2" key="1">
    <citation type="submission" date="2020-03" db="EMBL/GenBank/DDBJ databases">
        <title>A high-quality chromosome-level genome assembly of a woody plant with both climbing and erect habits, Rhamnella rubrinervis.</title>
        <authorList>
            <person name="Lu Z."/>
            <person name="Yang Y."/>
            <person name="Zhu X."/>
            <person name="Sun Y."/>
        </authorList>
    </citation>
    <scope>NUCLEOTIDE SEQUENCE</scope>
    <source>
        <strain evidence="2">BYM</strain>
        <tissue evidence="2">Leaf</tissue>
    </source>
</reference>